<protein>
    <recommendedName>
        <fullName evidence="5 16">Delta-aminolevulinic acid dehydratase</fullName>
        <ecNumber evidence="4 16">4.2.1.24</ecNumber>
    </recommendedName>
</protein>
<comment type="catalytic activity">
    <reaction evidence="13 16">
        <text>2 5-aminolevulinate = porphobilinogen + 2 H2O + H(+)</text>
        <dbReference type="Rhea" id="RHEA:24064"/>
        <dbReference type="ChEBI" id="CHEBI:15377"/>
        <dbReference type="ChEBI" id="CHEBI:15378"/>
        <dbReference type="ChEBI" id="CHEBI:58126"/>
        <dbReference type="ChEBI" id="CHEBI:356416"/>
        <dbReference type="EC" id="4.2.1.24"/>
    </reaction>
</comment>
<dbReference type="PIRSF" id="PIRSF001415">
    <property type="entry name" value="Porphbilin_synth"/>
    <property type="match status" value="1"/>
</dbReference>
<feature type="active site" description="Schiff-base intermediate with substrate" evidence="14">
    <location>
        <position position="202"/>
    </location>
</feature>
<dbReference type="PANTHER" id="PTHR11458:SF0">
    <property type="entry name" value="DELTA-AMINOLEVULINIC ACID DEHYDRATASE"/>
    <property type="match status" value="1"/>
</dbReference>
<evidence type="ECO:0000256" key="4">
    <source>
        <dbReference type="ARBA" id="ARBA00012053"/>
    </source>
</evidence>
<evidence type="ECO:0000256" key="14">
    <source>
        <dbReference type="PIRSR" id="PIRSR001415-1"/>
    </source>
</evidence>
<dbReference type="InterPro" id="IPR001731">
    <property type="entry name" value="ALAD"/>
</dbReference>
<evidence type="ECO:0000256" key="5">
    <source>
        <dbReference type="ARBA" id="ARBA00020771"/>
    </source>
</evidence>
<feature type="binding site" evidence="15">
    <location>
        <position position="224"/>
    </location>
    <ligand>
        <name>5-aminolevulinate</name>
        <dbReference type="ChEBI" id="CHEBI:356416"/>
        <label>1</label>
    </ligand>
</feature>
<reference evidence="18" key="1">
    <citation type="submission" date="2015-10" db="EMBL/GenBank/DDBJ databases">
        <title>EvidentialGene: Evidence-directed Construction of Complete mRNA Transcriptomes without Genomes.</title>
        <authorList>
            <person name="Gilbert D.G."/>
        </authorList>
    </citation>
    <scope>NUCLEOTIDE SEQUENCE</scope>
</reference>
<evidence type="ECO:0000256" key="17">
    <source>
        <dbReference type="RuleBase" id="RU004161"/>
    </source>
</evidence>
<dbReference type="EC" id="4.2.1.24" evidence="4 16"/>
<proteinExistence type="inferred from homology"/>
<gene>
    <name evidence="19" type="ORF">APZ42_033024</name>
</gene>
<dbReference type="FunFam" id="3.20.20.70:FF:000048">
    <property type="entry name" value="Delta-aminolevulinic acid dehydratase"/>
    <property type="match status" value="1"/>
</dbReference>
<name>A0A0N8ECI7_9CRUS</name>
<keyword evidence="10 16" id="KW-0627">Porphyrin biosynthesis</keyword>
<keyword evidence="9 16" id="KW-0456">Lyase</keyword>
<comment type="subunit">
    <text evidence="12">Homooctamer; active form. Homohexamer; low activity form.</text>
</comment>
<feature type="binding site" evidence="15">
    <location>
        <position position="321"/>
    </location>
    <ligand>
        <name>5-aminolevulinate</name>
        <dbReference type="ChEBI" id="CHEBI:356416"/>
        <label>2</label>
    </ligand>
</feature>
<dbReference type="OrthoDB" id="1530at2759"/>
<dbReference type="PROSITE" id="PS00169">
    <property type="entry name" value="D_ALA_DEHYDRATASE"/>
    <property type="match status" value="1"/>
</dbReference>
<keyword evidence="6" id="KW-0479">Metal-binding</keyword>
<accession>A0A0N8ECI7</accession>
<sequence>MAEVPLTHKLHSGYSHPTLRAWQSNGTTINPNNLMYPLFIVDDPEAEDEISGMPGIYRYGVNRLENHLKPAVAAGLSSVLLFGVPFAMPKDNDGSAADHPETPVILAIKKLRDVFPNLLVACDVCICAYTVHGHCGILCEDGTLDNAASVKRLANQALAYAKAGAQVVAPSDMMDGRVGAIKRILNDNGLASRVAVLSYAVKFSSCFYGPFRDAAKSAPAFGDRRAYQLPSGSTGLAMRAAERDVSEGADFLMVKPGLAYLDLVRQVKDKYPNHPMFIYQVSGEYAMLYHGDKAGAFNLDTMLMEILCCMRRAGADVIITYFAPRILELISK</sequence>
<dbReference type="PANTHER" id="PTHR11458">
    <property type="entry name" value="DELTA-AMINOLEVULINIC ACID DEHYDRATASE"/>
    <property type="match status" value="1"/>
</dbReference>
<dbReference type="InterPro" id="IPR013785">
    <property type="entry name" value="Aldolase_TIM"/>
</dbReference>
<dbReference type="Pfam" id="PF00490">
    <property type="entry name" value="ALAD"/>
    <property type="match status" value="1"/>
</dbReference>
<evidence type="ECO:0000256" key="15">
    <source>
        <dbReference type="PIRSR" id="PIRSR001415-2"/>
    </source>
</evidence>
<evidence type="ECO:0000256" key="7">
    <source>
        <dbReference type="ARBA" id="ARBA00022833"/>
    </source>
</evidence>
<reference evidence="19 20" key="2">
    <citation type="submission" date="2016-03" db="EMBL/GenBank/DDBJ databases">
        <title>EvidentialGene: Evidence-directed Construction of Genes on Genomes.</title>
        <authorList>
            <person name="Gilbert D.G."/>
            <person name="Choi J.-H."/>
            <person name="Mockaitis K."/>
            <person name="Colbourne J."/>
            <person name="Pfrender M."/>
        </authorList>
    </citation>
    <scope>NUCLEOTIDE SEQUENCE [LARGE SCALE GENOMIC DNA]</scope>
    <source>
        <strain evidence="19 20">Xinb3</strain>
        <tissue evidence="19">Complete organism</tissue>
    </source>
</reference>
<dbReference type="GO" id="GO:0004655">
    <property type="term" value="F:porphobilinogen synthase activity"/>
    <property type="evidence" value="ECO:0007669"/>
    <property type="project" value="UniProtKB-EC"/>
</dbReference>
<evidence type="ECO:0000313" key="20">
    <source>
        <dbReference type="Proteomes" id="UP000076858"/>
    </source>
</evidence>
<dbReference type="SUPFAM" id="SSF51569">
    <property type="entry name" value="Aldolase"/>
    <property type="match status" value="1"/>
</dbReference>
<dbReference type="EMBL" id="GDIQ01040172">
    <property type="protein sequence ID" value="JAN54565.1"/>
    <property type="molecule type" value="Transcribed_RNA"/>
</dbReference>
<dbReference type="PRINTS" id="PR00144">
    <property type="entry name" value="DALDHYDRTASE"/>
</dbReference>
<dbReference type="EMBL" id="LRGB01003134">
    <property type="protein sequence ID" value="KZS04096.1"/>
    <property type="molecule type" value="Genomic_DNA"/>
</dbReference>
<evidence type="ECO:0000256" key="3">
    <source>
        <dbReference type="ARBA" id="ARBA00008055"/>
    </source>
</evidence>
<dbReference type="NCBIfam" id="NF006762">
    <property type="entry name" value="PRK09283.1"/>
    <property type="match status" value="1"/>
</dbReference>
<organism evidence="18">
    <name type="scientific">Daphnia magna</name>
    <dbReference type="NCBI Taxonomy" id="35525"/>
    <lineage>
        <taxon>Eukaryota</taxon>
        <taxon>Metazoa</taxon>
        <taxon>Ecdysozoa</taxon>
        <taxon>Arthropoda</taxon>
        <taxon>Crustacea</taxon>
        <taxon>Branchiopoda</taxon>
        <taxon>Diplostraca</taxon>
        <taxon>Cladocera</taxon>
        <taxon>Anomopoda</taxon>
        <taxon>Daphniidae</taxon>
        <taxon>Daphnia</taxon>
    </lineage>
</organism>
<comment type="pathway">
    <text evidence="2">Porphyrin-containing compound metabolism; protoporphyrin-IX biosynthesis; coproporphyrinogen-III from 5-aminolevulinate: step 1/4.</text>
</comment>
<evidence type="ECO:0000256" key="13">
    <source>
        <dbReference type="ARBA" id="ARBA00047651"/>
    </source>
</evidence>
<dbReference type="AlphaFoldDB" id="A0A0N8ECI7"/>
<dbReference type="Proteomes" id="UP000076858">
    <property type="component" value="Unassembled WGS sequence"/>
</dbReference>
<evidence type="ECO:0000313" key="18">
    <source>
        <dbReference type="EMBL" id="JAN54565.1"/>
    </source>
</evidence>
<keyword evidence="8" id="KW-0350">Heme biosynthesis</keyword>
<dbReference type="Gene3D" id="3.20.20.70">
    <property type="entry name" value="Aldolase class I"/>
    <property type="match status" value="1"/>
</dbReference>
<dbReference type="SMART" id="SM01004">
    <property type="entry name" value="ALAD"/>
    <property type="match status" value="1"/>
</dbReference>
<feature type="active site" description="Schiff-base intermediate with substrate" evidence="14">
    <location>
        <position position="255"/>
    </location>
</feature>
<dbReference type="GO" id="GO:0005829">
    <property type="term" value="C:cytosol"/>
    <property type="evidence" value="ECO:0007669"/>
    <property type="project" value="TreeGrafter"/>
</dbReference>
<evidence type="ECO:0000256" key="12">
    <source>
        <dbReference type="ARBA" id="ARBA00025861"/>
    </source>
</evidence>
<dbReference type="GO" id="GO:0006782">
    <property type="term" value="P:protoporphyrinogen IX biosynthetic process"/>
    <property type="evidence" value="ECO:0007669"/>
    <property type="project" value="UniProtKB-UniPathway"/>
</dbReference>
<keyword evidence="20" id="KW-1185">Reference proteome</keyword>
<dbReference type="GO" id="GO:0008270">
    <property type="term" value="F:zinc ion binding"/>
    <property type="evidence" value="ECO:0007669"/>
    <property type="project" value="TreeGrafter"/>
</dbReference>
<evidence type="ECO:0000256" key="11">
    <source>
        <dbReference type="ARBA" id="ARBA00025628"/>
    </source>
</evidence>
<evidence type="ECO:0000256" key="9">
    <source>
        <dbReference type="ARBA" id="ARBA00023239"/>
    </source>
</evidence>
<evidence type="ECO:0000256" key="16">
    <source>
        <dbReference type="RuleBase" id="RU000515"/>
    </source>
</evidence>
<dbReference type="UniPathway" id="UPA00251">
    <property type="reaction ID" value="UER00318"/>
</dbReference>
<comment type="cofactor">
    <cofactor evidence="1">
        <name>Zn(2+)</name>
        <dbReference type="ChEBI" id="CHEBI:29105"/>
    </cofactor>
</comment>
<comment type="similarity">
    <text evidence="3 17">Belongs to the ALAD family.</text>
</comment>
<evidence type="ECO:0000256" key="8">
    <source>
        <dbReference type="ARBA" id="ARBA00023133"/>
    </source>
</evidence>
<evidence type="ECO:0000256" key="10">
    <source>
        <dbReference type="ARBA" id="ARBA00023244"/>
    </source>
</evidence>
<evidence type="ECO:0000256" key="2">
    <source>
        <dbReference type="ARBA" id="ARBA00004694"/>
    </source>
</evidence>
<feature type="binding site" evidence="15">
    <location>
        <position position="212"/>
    </location>
    <ligand>
        <name>5-aminolevulinate</name>
        <dbReference type="ChEBI" id="CHEBI:356416"/>
        <label>1</label>
    </ligand>
</feature>
<keyword evidence="7" id="KW-0862">Zinc</keyword>
<comment type="function">
    <text evidence="11">Catalyzes an early step in the biosynthesis of tetrapyrroles. Binds two molecules of 5-aminolevulinate per subunit, each at a distinct site, and catalyzes their condensation to form porphobilinogen.</text>
</comment>
<dbReference type="InterPro" id="IPR030656">
    <property type="entry name" value="ALAD_AS"/>
</dbReference>
<evidence type="ECO:0000256" key="6">
    <source>
        <dbReference type="ARBA" id="ARBA00022723"/>
    </source>
</evidence>
<evidence type="ECO:0000313" key="19">
    <source>
        <dbReference type="EMBL" id="KZS04096.1"/>
    </source>
</evidence>
<evidence type="ECO:0000256" key="1">
    <source>
        <dbReference type="ARBA" id="ARBA00001947"/>
    </source>
</evidence>
<feature type="binding site" evidence="15">
    <location>
        <position position="282"/>
    </location>
    <ligand>
        <name>5-aminolevulinate</name>
        <dbReference type="ChEBI" id="CHEBI:356416"/>
        <label>2</label>
    </ligand>
</feature>
<dbReference type="STRING" id="35525.A0A0N8ECI7"/>